<dbReference type="Pfam" id="PF12697">
    <property type="entry name" value="Abhydrolase_6"/>
    <property type="match status" value="1"/>
</dbReference>
<dbReference type="PANTHER" id="PTHR43798">
    <property type="entry name" value="MONOACYLGLYCEROL LIPASE"/>
    <property type="match status" value="1"/>
</dbReference>
<dbReference type="InterPro" id="IPR000073">
    <property type="entry name" value="AB_hydrolase_1"/>
</dbReference>
<dbReference type="InterPro" id="IPR029058">
    <property type="entry name" value="AB_hydrolase_fold"/>
</dbReference>
<dbReference type="GO" id="GO:0016787">
    <property type="term" value="F:hydrolase activity"/>
    <property type="evidence" value="ECO:0007669"/>
    <property type="project" value="UniProtKB-KW"/>
</dbReference>
<dbReference type="EMBL" id="OCNE01000002">
    <property type="protein sequence ID" value="SOD60068.1"/>
    <property type="molecule type" value="Genomic_DNA"/>
</dbReference>
<dbReference type="OrthoDB" id="3210844at2"/>
<proteinExistence type="predicted"/>
<name>A0A286DMY3_9ACTN</name>
<feature type="domain" description="AB hydrolase-1" evidence="2">
    <location>
        <begin position="22"/>
        <end position="257"/>
    </location>
</feature>
<evidence type="ECO:0000313" key="3">
    <source>
        <dbReference type="EMBL" id="SOD60068.1"/>
    </source>
</evidence>
<gene>
    <name evidence="3" type="ORF">SAMN06297387_1023</name>
</gene>
<protein>
    <submittedName>
        <fullName evidence="3">Pimeloyl-ACP methyl ester carboxylesterase</fullName>
    </submittedName>
</protein>
<accession>A0A286DMY3</accession>
<evidence type="ECO:0000259" key="2">
    <source>
        <dbReference type="Pfam" id="PF12697"/>
    </source>
</evidence>
<keyword evidence="1" id="KW-0378">Hydrolase</keyword>
<dbReference type="AlphaFoldDB" id="A0A286DMY3"/>
<reference evidence="3 4" key="1">
    <citation type="submission" date="2017-09" db="EMBL/GenBank/DDBJ databases">
        <authorList>
            <person name="Ehlers B."/>
            <person name="Leendertz F.H."/>
        </authorList>
    </citation>
    <scope>NUCLEOTIDE SEQUENCE [LARGE SCALE GENOMIC DNA]</scope>
    <source>
        <strain evidence="3 4">CGMCC 4.7095</strain>
    </source>
</reference>
<dbReference type="Proteomes" id="UP000219072">
    <property type="component" value="Unassembled WGS sequence"/>
</dbReference>
<sequence>MPALSVNGIQLHYRDTGSGEPVVMIQGTGGSHNVWHLHQVPALTAAGYRVITFDNRGMPPSSECPEGFTVPDMVGDVVGLVERLGLGPCRVVGTSLGAHVAQELALARPDLLRQVVLMATRGRVDRTRAALTRAECELHDAGVVLPPRYRAVVRALHNLSPRTLADDHAMADWLDLFELAPPGGAGVRAQNELSKMENRLRAYAAIEVPCHVLAFADDLITPASLGREVADAIPGATFEEIADCGHYGYLEDSAAVNKSIIEFFSQPQRP</sequence>
<dbReference type="InterPro" id="IPR050266">
    <property type="entry name" value="AB_hydrolase_sf"/>
</dbReference>
<evidence type="ECO:0000256" key="1">
    <source>
        <dbReference type="ARBA" id="ARBA00022801"/>
    </source>
</evidence>
<dbReference type="RefSeq" id="WP_097229449.1">
    <property type="nucleotide sequence ID" value="NZ_OCNE01000002.1"/>
</dbReference>
<dbReference type="PANTHER" id="PTHR43798:SF31">
    <property type="entry name" value="AB HYDROLASE SUPERFAMILY PROTEIN YCLE"/>
    <property type="match status" value="1"/>
</dbReference>
<dbReference type="PRINTS" id="PR00111">
    <property type="entry name" value="ABHYDROLASE"/>
</dbReference>
<organism evidence="3 4">
    <name type="scientific">Streptomyces zhaozhouensis</name>
    <dbReference type="NCBI Taxonomy" id="1300267"/>
    <lineage>
        <taxon>Bacteria</taxon>
        <taxon>Bacillati</taxon>
        <taxon>Actinomycetota</taxon>
        <taxon>Actinomycetes</taxon>
        <taxon>Kitasatosporales</taxon>
        <taxon>Streptomycetaceae</taxon>
        <taxon>Streptomyces</taxon>
    </lineage>
</organism>
<evidence type="ECO:0000313" key="4">
    <source>
        <dbReference type="Proteomes" id="UP000219072"/>
    </source>
</evidence>
<keyword evidence="4" id="KW-1185">Reference proteome</keyword>
<dbReference type="SUPFAM" id="SSF53474">
    <property type="entry name" value="alpha/beta-Hydrolases"/>
    <property type="match status" value="1"/>
</dbReference>
<dbReference type="Gene3D" id="3.40.50.1820">
    <property type="entry name" value="alpha/beta hydrolase"/>
    <property type="match status" value="1"/>
</dbReference>
<dbReference type="GO" id="GO:0016020">
    <property type="term" value="C:membrane"/>
    <property type="evidence" value="ECO:0007669"/>
    <property type="project" value="TreeGrafter"/>
</dbReference>